<dbReference type="InterPro" id="IPR006379">
    <property type="entry name" value="HAD-SF_hydro_IIB"/>
</dbReference>
<evidence type="ECO:0000313" key="2">
    <source>
        <dbReference type="Proteomes" id="UP001179280"/>
    </source>
</evidence>
<dbReference type="PANTHER" id="PTHR10000">
    <property type="entry name" value="PHOSPHOSERINE PHOSPHATASE"/>
    <property type="match status" value="1"/>
</dbReference>
<accession>A0ABS2SSH9</accession>
<dbReference type="PANTHER" id="PTHR10000:SF50">
    <property type="entry name" value="STRESS RESPONSE PROTEIN YHAX"/>
    <property type="match status" value="1"/>
</dbReference>
<protein>
    <submittedName>
        <fullName evidence="1">Cof subfamily protein (Haloacid dehalogenase superfamily)</fullName>
    </submittedName>
</protein>
<dbReference type="InterPro" id="IPR023214">
    <property type="entry name" value="HAD_sf"/>
</dbReference>
<dbReference type="EMBL" id="JAFBCV010000003">
    <property type="protein sequence ID" value="MBM7837956.1"/>
    <property type="molecule type" value="Genomic_DNA"/>
</dbReference>
<dbReference type="InterPro" id="IPR036412">
    <property type="entry name" value="HAD-like_sf"/>
</dbReference>
<dbReference type="Gene3D" id="3.40.50.1000">
    <property type="entry name" value="HAD superfamily/HAD-like"/>
    <property type="match status" value="1"/>
</dbReference>
<comment type="caution">
    <text evidence="1">The sequence shown here is derived from an EMBL/GenBank/DDBJ whole genome shotgun (WGS) entry which is preliminary data.</text>
</comment>
<proteinExistence type="predicted"/>
<sequence length="284" mass="31932">MKTYKLVAVNMDKMILGGENKMSKKTKNAVSYLAKKGVPVVLMTGQSFSYAKKAIRSLKLEGVVVAHSGAFISDTEQNEWFNRPLSMDTALDLCHVLERFDCEVRLMYKDHSVTQRPIQKQTLLARMSLSAPGEQILYPTTYVESLYEQVLKEGEGPLNVSLKCDEQADMDHICSILKQELEEVEITKNENASCTIVGSGAGRTRALQWLINQRGLEMDQIVYIGVDDEDIELVEMVGLGVAMGNGSNRLQASADWVTRTIEQDGFAYMVHEVFRKQLRLQVEK</sequence>
<dbReference type="SUPFAM" id="SSF56784">
    <property type="entry name" value="HAD-like"/>
    <property type="match status" value="1"/>
</dbReference>
<dbReference type="RefSeq" id="WP_035441563.1">
    <property type="nucleotide sequence ID" value="NZ_JAFBCV010000003.1"/>
</dbReference>
<evidence type="ECO:0000313" key="1">
    <source>
        <dbReference type="EMBL" id="MBM7837956.1"/>
    </source>
</evidence>
<organism evidence="1 2">
    <name type="scientific">Shouchella xiaoxiensis</name>
    <dbReference type="NCBI Taxonomy" id="766895"/>
    <lineage>
        <taxon>Bacteria</taxon>
        <taxon>Bacillati</taxon>
        <taxon>Bacillota</taxon>
        <taxon>Bacilli</taxon>
        <taxon>Bacillales</taxon>
        <taxon>Bacillaceae</taxon>
        <taxon>Shouchella</taxon>
    </lineage>
</organism>
<dbReference type="NCBIfam" id="TIGR01484">
    <property type="entry name" value="HAD-SF-IIB"/>
    <property type="match status" value="1"/>
</dbReference>
<reference evidence="1" key="1">
    <citation type="submission" date="2021-01" db="EMBL/GenBank/DDBJ databases">
        <title>Genomic Encyclopedia of Type Strains, Phase IV (KMG-IV): sequencing the most valuable type-strain genomes for metagenomic binning, comparative biology and taxonomic classification.</title>
        <authorList>
            <person name="Goeker M."/>
        </authorList>
    </citation>
    <scope>NUCLEOTIDE SEQUENCE</scope>
    <source>
        <strain evidence="1">DSM 21943</strain>
    </source>
</reference>
<name>A0ABS2SSH9_9BACI</name>
<dbReference type="Proteomes" id="UP001179280">
    <property type="component" value="Unassembled WGS sequence"/>
</dbReference>
<gene>
    <name evidence="1" type="ORF">JOC54_001187</name>
</gene>
<dbReference type="Gene3D" id="3.30.1240.10">
    <property type="match status" value="1"/>
</dbReference>
<dbReference type="Pfam" id="PF08282">
    <property type="entry name" value="Hydrolase_3"/>
    <property type="match status" value="1"/>
</dbReference>
<keyword evidence="2" id="KW-1185">Reference proteome</keyword>